<keyword evidence="4 6" id="KW-0964">Secreted</keyword>
<dbReference type="EMBL" id="JAJJMA010111440">
    <property type="protein sequence ID" value="MCL7031371.1"/>
    <property type="molecule type" value="Genomic_DNA"/>
</dbReference>
<dbReference type="GO" id="GO:0005576">
    <property type="term" value="C:extracellular region"/>
    <property type="evidence" value="ECO:0007669"/>
    <property type="project" value="UniProtKB-SubCell"/>
</dbReference>
<comment type="subcellular location">
    <subcellularLocation>
        <location evidence="1 6">Secreted</location>
    </subcellularLocation>
</comment>
<comment type="similarity">
    <text evidence="2 6">Belongs to the plant self-incompatibility (S1) protein family.</text>
</comment>
<accession>A0AA41V5C5</accession>
<evidence type="ECO:0000256" key="5">
    <source>
        <dbReference type="ARBA" id="ARBA00022729"/>
    </source>
</evidence>
<evidence type="ECO:0000256" key="6">
    <source>
        <dbReference type="RuleBase" id="RU367044"/>
    </source>
</evidence>
<keyword evidence="5" id="KW-0732">Signal</keyword>
<evidence type="ECO:0000256" key="1">
    <source>
        <dbReference type="ARBA" id="ARBA00004613"/>
    </source>
</evidence>
<dbReference type="PANTHER" id="PTHR31232">
    <property type="match status" value="1"/>
</dbReference>
<gene>
    <name evidence="7" type="ORF">MKW94_007872</name>
</gene>
<organism evidence="7 8">
    <name type="scientific">Papaver nudicaule</name>
    <name type="common">Iceland poppy</name>
    <dbReference type="NCBI Taxonomy" id="74823"/>
    <lineage>
        <taxon>Eukaryota</taxon>
        <taxon>Viridiplantae</taxon>
        <taxon>Streptophyta</taxon>
        <taxon>Embryophyta</taxon>
        <taxon>Tracheophyta</taxon>
        <taxon>Spermatophyta</taxon>
        <taxon>Magnoliopsida</taxon>
        <taxon>Ranunculales</taxon>
        <taxon>Papaveraceae</taxon>
        <taxon>Papaveroideae</taxon>
        <taxon>Papaver</taxon>
    </lineage>
</organism>
<dbReference type="Proteomes" id="UP001177140">
    <property type="component" value="Unassembled WGS sequence"/>
</dbReference>
<evidence type="ECO:0000256" key="4">
    <source>
        <dbReference type="ARBA" id="ARBA00022525"/>
    </source>
</evidence>
<reference evidence="7" key="1">
    <citation type="submission" date="2022-03" db="EMBL/GenBank/DDBJ databases">
        <title>A functionally conserved STORR gene fusion in Papaver species that diverged 16.8 million years ago.</title>
        <authorList>
            <person name="Catania T."/>
        </authorList>
    </citation>
    <scope>NUCLEOTIDE SEQUENCE</scope>
    <source>
        <strain evidence="7">S-191538</strain>
    </source>
</reference>
<dbReference type="Pfam" id="PF05938">
    <property type="entry name" value="Self-incomp_S1"/>
    <property type="match status" value="1"/>
</dbReference>
<name>A0AA41V5C5_PAPNU</name>
<evidence type="ECO:0000313" key="8">
    <source>
        <dbReference type="Proteomes" id="UP001177140"/>
    </source>
</evidence>
<keyword evidence="3 6" id="KW-0713">Self-incompatibility</keyword>
<dbReference type="InterPro" id="IPR010264">
    <property type="entry name" value="Self-incomp_S1"/>
</dbReference>
<protein>
    <recommendedName>
        <fullName evidence="6">S-protein homolog</fullName>
    </recommendedName>
</protein>
<evidence type="ECO:0000256" key="3">
    <source>
        <dbReference type="ARBA" id="ARBA00022471"/>
    </source>
</evidence>
<dbReference type="AlphaFoldDB" id="A0AA41V5C5"/>
<keyword evidence="8" id="KW-1185">Reference proteome</keyword>
<evidence type="ECO:0000256" key="2">
    <source>
        <dbReference type="ARBA" id="ARBA00005581"/>
    </source>
</evidence>
<evidence type="ECO:0000313" key="7">
    <source>
        <dbReference type="EMBL" id="MCL7031371.1"/>
    </source>
</evidence>
<sequence>MACFFVNGNSSCSLVSAKLFLVVLTILAVFSSVTNGIGWKKEETQVVVLNNLPPNTMLTYHCKSKDDDFGERSLPPDNTWSWRFYVNFWDTTLYWCNFWWNENGKPRQESYQIYKAKRDMGRCGYYCRNAIRSDGVYGFNGAMEPYLIHKWP</sequence>
<dbReference type="GO" id="GO:0060320">
    <property type="term" value="P:rejection of self pollen"/>
    <property type="evidence" value="ECO:0007669"/>
    <property type="project" value="UniProtKB-KW"/>
</dbReference>
<proteinExistence type="inferred from homology"/>
<comment type="caution">
    <text evidence="7">The sequence shown here is derived from an EMBL/GenBank/DDBJ whole genome shotgun (WGS) entry which is preliminary data.</text>
</comment>
<dbReference type="PANTHER" id="PTHR31232:SF18">
    <property type="entry name" value="S-PROTEIN HOMOLOG"/>
    <property type="match status" value="1"/>
</dbReference>